<dbReference type="Gene3D" id="3.40.1110.10">
    <property type="entry name" value="Calcium-transporting ATPase, cytoplasmic domain N"/>
    <property type="match status" value="1"/>
</dbReference>
<feature type="compositionally biased region" description="Basic and acidic residues" evidence="7">
    <location>
        <begin position="797"/>
        <end position="807"/>
    </location>
</feature>
<dbReference type="SUPFAM" id="SSF81660">
    <property type="entry name" value="Metal cation-transporting ATPase, ATP-binding domain N"/>
    <property type="match status" value="1"/>
</dbReference>
<gene>
    <name evidence="11" type="ORF">HJC23_009911</name>
</gene>
<keyword evidence="12" id="KW-1185">Reference proteome</keyword>
<feature type="region of interest" description="Disordered" evidence="7">
    <location>
        <begin position="787"/>
        <end position="807"/>
    </location>
</feature>
<dbReference type="Proteomes" id="UP001516023">
    <property type="component" value="Unassembled WGS sequence"/>
</dbReference>
<feature type="transmembrane region" description="Helical" evidence="8">
    <location>
        <begin position="1487"/>
        <end position="1510"/>
    </location>
</feature>
<dbReference type="NCBIfam" id="TIGR01494">
    <property type="entry name" value="ATPase_P-type"/>
    <property type="match status" value="1"/>
</dbReference>
<dbReference type="InterPro" id="IPR023298">
    <property type="entry name" value="ATPase_P-typ_TM_dom_sf"/>
</dbReference>
<evidence type="ECO:0000259" key="10">
    <source>
        <dbReference type="Pfam" id="PF16212"/>
    </source>
</evidence>
<dbReference type="InterPro" id="IPR032630">
    <property type="entry name" value="P_typ_ATPase_c"/>
</dbReference>
<accession>A0ABD3QB27</accession>
<evidence type="ECO:0000256" key="6">
    <source>
        <dbReference type="ARBA" id="ARBA00023136"/>
    </source>
</evidence>
<reference evidence="11 12" key="1">
    <citation type="journal article" date="2020" name="G3 (Bethesda)">
        <title>Improved Reference Genome for Cyclotella cryptica CCMP332, a Model for Cell Wall Morphogenesis, Salinity Adaptation, and Lipid Production in Diatoms (Bacillariophyta).</title>
        <authorList>
            <person name="Roberts W.R."/>
            <person name="Downey K.M."/>
            <person name="Ruck E.C."/>
            <person name="Traller J.C."/>
            <person name="Alverson A.J."/>
        </authorList>
    </citation>
    <scope>NUCLEOTIDE SEQUENCE [LARGE SCALE GENOMIC DNA]</scope>
    <source>
        <strain evidence="11 12">CCMP332</strain>
    </source>
</reference>
<name>A0ABD3QB27_9STRA</name>
<dbReference type="Gene3D" id="3.40.50.1000">
    <property type="entry name" value="HAD superfamily/HAD-like"/>
    <property type="match status" value="2"/>
</dbReference>
<evidence type="ECO:0000256" key="4">
    <source>
        <dbReference type="ARBA" id="ARBA00022842"/>
    </source>
</evidence>
<dbReference type="GO" id="GO:0046872">
    <property type="term" value="F:metal ion binding"/>
    <property type="evidence" value="ECO:0007669"/>
    <property type="project" value="UniProtKB-KW"/>
</dbReference>
<feature type="domain" description="P-type ATPase C-terminal" evidence="10">
    <location>
        <begin position="1370"/>
        <end position="1662"/>
    </location>
</feature>
<dbReference type="Pfam" id="PF16212">
    <property type="entry name" value="PhoLip_ATPase_C"/>
    <property type="match status" value="1"/>
</dbReference>
<dbReference type="PROSITE" id="PS00154">
    <property type="entry name" value="ATPASE_E1_E2"/>
    <property type="match status" value="1"/>
</dbReference>
<sequence>MGLPSRDMDKGEDDQRVIDFGRPEQHPPFADNSVTTSKYTILSFFPLSIRQQFRRNGNVYFLVIGILMFIGYYTPLFSSSITPWTTLGPLALVISVSLAQEAYTDIQRHRSDNATNRHLCVVLRRADELNQHENRTRDTTVNEGNDVPVKIKSQTDKVPIAFESVQRSNMYAGDIVVVRNRELLPVDLILLASSNEGGSAYIETSSIDGETNLKLRNSPHLPANRPDAPKGQSNDSLFNGGHENSTSPNAETLEHAIERIANMSLLGHPDGVSASLNPANSDEQPMPHPRSRRVSRKGMFELFSEAKRDFQDSQIVAPKVGDSVSYIATLTSEPPNTHVNNYTGKLTLPPMSEGGRSEHVPLNAENILLRGAVLRNTDWVIGVACFTGADTKLVMNSVATPSKFSQLDMMINRTVVFILMIMIICVLSLGGLSVSTSNAEFDKLWYVGLNKDLSEPWPYFNLESSAHIGTPSWDNTVPNYLQAVFMFVTMLSNFVPLSLYVSVEMVTLMMMLYIGWDLHMYHKESDTPAIARSTIVTDLGLVEYIFSDKTGTLTCNVMEFKRCSVDGHVFGMPIAKAAPGQVKRAESMLPDSVHPLKNLLACSENTDGSKSSEAKGDAAAQLFVEGIGKKLSFNAEMFLRVMSICHTVVVEKDHKATESEKGSNNSAKKSKWLKSKKNSEANASNGINDMESIKDASHKDQSKSKKRDGPSKPKKKDGAPEGSAYQAESPDEGALVAAASHEYGFQLIGRDSSGVQVSCPCPSLFEDANIIEGIKNGTLTAKSLAAQTNSTSGDSSKYSDPELKTVDECSSPRTETWSILAINKFDSDRKRMSVLVRSPPELGSIPMLLCKGADSSMLLRGVCEGFDLLEQVENTQSRPDTREVEDHCEVTALLGLQSHLGEFASEGLRTLVLGVKILSEEETVTWLSKFKEASTSIENRDKRLTAVAYDIEKNLHIVGATAIEDRLQDGVPETIANLGKAGIKLWVLTGDKRETAIEIGYSTKVLSPKMHLTEVIDGPPQKVKTLLAMELMRHIKIGNLPDYQLASLDEPKRFSLRSLLNLVPLMKHSWKKLWFAWRQFYLSNVKGLWTSKAVLQDYLDELETFKEAEKRRVDPRVQRRKVRECALAIIKEFWNDPDNQALKDRYVRDHGSHDESSVIDADEPPAVFERAKSARASLKSFRQIDPMRQLALATVTESQDVLFDEEALSLQSFRHNNATSNFDKSKRTVMERLFAVDSDVRHGRLSKHVKDEYKEALALESRDHAEDRNHVPFDVRAVKRGLVVEGAALKHLLGDPLLEEMLFAVASCSQSVIACRVSPIQKALLLKMVRKYVSPTPTTLAIGDGANDVGMIQEAHIGIGISGLEGQQAVNASDFAIAQFRYLESLLLIHGRWNFMRMSKTILFFFYKNATLIGILMVFSGKCLFSGTPIFDPWVIAVFNFVGGSIPIIFMALFDRDLPRNYVIDHPEVYQSGPNNEFLSLRMTLRWVFITIIQTFTIYYFTAPVLYLGGGVTSAFKGLMGNWGRDIPGDGEGSDLQIFGTTVYSNLIYAVTLKAFFETRSLICGEFPTFTCRRGNGEGWPNRMGYTWVGVSWGSVIFYIWFLYMYELIGRRGVSSFFGFIYVTNHLLNMRSITWMLSILAPTIACILDVSGKVIGNMYYPTQTQIHAEIACQERKQKTS</sequence>
<evidence type="ECO:0000313" key="12">
    <source>
        <dbReference type="Proteomes" id="UP001516023"/>
    </source>
</evidence>
<feature type="transmembrane region" description="Helical" evidence="8">
    <location>
        <begin position="415"/>
        <end position="434"/>
    </location>
</feature>
<protein>
    <recommendedName>
        <fullName evidence="13">P-type phospholipid transporter</fullName>
    </recommendedName>
</protein>
<evidence type="ECO:0000313" key="11">
    <source>
        <dbReference type="EMBL" id="KAL3797547.1"/>
    </source>
</evidence>
<feature type="transmembrane region" description="Helical" evidence="8">
    <location>
        <begin position="1433"/>
        <end position="1454"/>
    </location>
</feature>
<feature type="compositionally biased region" description="Basic and acidic residues" evidence="7">
    <location>
        <begin position="691"/>
        <end position="719"/>
    </location>
</feature>
<keyword evidence="4" id="KW-0460">Magnesium</keyword>
<evidence type="ECO:0000256" key="2">
    <source>
        <dbReference type="ARBA" id="ARBA00022692"/>
    </source>
</evidence>
<dbReference type="PANTHER" id="PTHR24092:SF218">
    <property type="entry name" value="PHOSPHOLIPID-TRANSPORTING ATPASE"/>
    <property type="match status" value="1"/>
</dbReference>
<comment type="subcellular location">
    <subcellularLocation>
        <location evidence="1">Membrane</location>
        <topology evidence="1">Multi-pass membrane protein</topology>
    </subcellularLocation>
</comment>
<keyword evidence="5 8" id="KW-1133">Transmembrane helix</keyword>
<dbReference type="SUPFAM" id="SSF81653">
    <property type="entry name" value="Calcium ATPase, transduction domain A"/>
    <property type="match status" value="1"/>
</dbReference>
<organism evidence="11 12">
    <name type="scientific">Cyclotella cryptica</name>
    <dbReference type="NCBI Taxonomy" id="29204"/>
    <lineage>
        <taxon>Eukaryota</taxon>
        <taxon>Sar</taxon>
        <taxon>Stramenopiles</taxon>
        <taxon>Ochrophyta</taxon>
        <taxon>Bacillariophyta</taxon>
        <taxon>Coscinodiscophyceae</taxon>
        <taxon>Thalassiosirophycidae</taxon>
        <taxon>Stephanodiscales</taxon>
        <taxon>Stephanodiscaceae</taxon>
        <taxon>Cyclotella</taxon>
    </lineage>
</organism>
<dbReference type="InterPro" id="IPR023299">
    <property type="entry name" value="ATPase_P-typ_cyto_dom_N"/>
</dbReference>
<feature type="transmembrane region" description="Helical" evidence="8">
    <location>
        <begin position="57"/>
        <end position="75"/>
    </location>
</feature>
<feature type="region of interest" description="Disordered" evidence="7">
    <location>
        <begin position="271"/>
        <end position="293"/>
    </location>
</feature>
<dbReference type="EMBL" id="JABMIG020000054">
    <property type="protein sequence ID" value="KAL3797547.1"/>
    <property type="molecule type" value="Genomic_DNA"/>
</dbReference>
<evidence type="ECO:0000256" key="3">
    <source>
        <dbReference type="ARBA" id="ARBA00022723"/>
    </source>
</evidence>
<dbReference type="PANTHER" id="PTHR24092">
    <property type="entry name" value="PROBABLE PHOSPHOLIPID-TRANSPORTING ATPASE"/>
    <property type="match status" value="1"/>
</dbReference>
<evidence type="ECO:0000256" key="1">
    <source>
        <dbReference type="ARBA" id="ARBA00004141"/>
    </source>
</evidence>
<dbReference type="GO" id="GO:0016020">
    <property type="term" value="C:membrane"/>
    <property type="evidence" value="ECO:0007669"/>
    <property type="project" value="UniProtKB-SubCell"/>
</dbReference>
<feature type="transmembrane region" description="Helical" evidence="8">
    <location>
        <begin position="1586"/>
        <end position="1606"/>
    </location>
</feature>
<feature type="compositionally biased region" description="Polar residues" evidence="7">
    <location>
        <begin position="231"/>
        <end position="248"/>
    </location>
</feature>
<feature type="compositionally biased region" description="Polar residues" evidence="7">
    <location>
        <begin position="787"/>
        <end position="796"/>
    </location>
</feature>
<dbReference type="InterPro" id="IPR036412">
    <property type="entry name" value="HAD-like_sf"/>
</dbReference>
<dbReference type="InterPro" id="IPR032631">
    <property type="entry name" value="P-type_ATPase_N"/>
</dbReference>
<proteinExistence type="predicted"/>
<evidence type="ECO:0000256" key="7">
    <source>
        <dbReference type="SAM" id="MobiDB-lite"/>
    </source>
</evidence>
<dbReference type="Pfam" id="PF13246">
    <property type="entry name" value="Cation_ATPase"/>
    <property type="match status" value="1"/>
</dbReference>
<dbReference type="InterPro" id="IPR023214">
    <property type="entry name" value="HAD_sf"/>
</dbReference>
<keyword evidence="3" id="KW-0479">Metal-binding</keyword>
<dbReference type="InterPro" id="IPR018303">
    <property type="entry name" value="ATPase_P-typ_P_site"/>
</dbReference>
<feature type="region of interest" description="Disordered" evidence="7">
    <location>
        <begin position="654"/>
        <end position="732"/>
    </location>
</feature>
<keyword evidence="2 8" id="KW-0812">Transmembrane</keyword>
<feature type="region of interest" description="Disordered" evidence="7">
    <location>
        <begin position="212"/>
        <end position="248"/>
    </location>
</feature>
<evidence type="ECO:0008006" key="13">
    <source>
        <dbReference type="Google" id="ProtNLM"/>
    </source>
</evidence>
<dbReference type="Pfam" id="PF16209">
    <property type="entry name" value="PhoLip_ATPase_N"/>
    <property type="match status" value="1"/>
</dbReference>
<comment type="caution">
    <text evidence="11">The sequence shown here is derived from an EMBL/GenBank/DDBJ whole genome shotgun (WGS) entry which is preliminary data.</text>
</comment>
<feature type="transmembrane region" description="Helical" evidence="8">
    <location>
        <begin position="1402"/>
        <end position="1421"/>
    </location>
</feature>
<dbReference type="InterPro" id="IPR001757">
    <property type="entry name" value="P_typ_ATPase"/>
</dbReference>
<keyword evidence="6 8" id="KW-0472">Membrane</keyword>
<feature type="compositionally biased region" description="Polar residues" evidence="7">
    <location>
        <begin position="274"/>
        <end position="283"/>
    </location>
</feature>
<dbReference type="SUPFAM" id="SSF56784">
    <property type="entry name" value="HAD-like"/>
    <property type="match status" value="1"/>
</dbReference>
<evidence type="ECO:0000259" key="9">
    <source>
        <dbReference type="Pfam" id="PF16209"/>
    </source>
</evidence>
<evidence type="ECO:0000256" key="5">
    <source>
        <dbReference type="ARBA" id="ARBA00022989"/>
    </source>
</evidence>
<dbReference type="SUPFAM" id="SSF81665">
    <property type="entry name" value="Calcium ATPase, transmembrane domain M"/>
    <property type="match status" value="1"/>
</dbReference>
<dbReference type="InterPro" id="IPR008250">
    <property type="entry name" value="ATPase_P-typ_transduc_dom_A_sf"/>
</dbReference>
<evidence type="ECO:0000256" key="8">
    <source>
        <dbReference type="SAM" id="Phobius"/>
    </source>
</evidence>
<dbReference type="Gene3D" id="2.70.150.10">
    <property type="entry name" value="Calcium-transporting ATPase, cytoplasmic transduction domain A"/>
    <property type="match status" value="1"/>
</dbReference>
<feature type="domain" description="P-type ATPase N-terminal" evidence="9">
    <location>
        <begin position="25"/>
        <end position="75"/>
    </location>
</feature>